<evidence type="ECO:0000256" key="3">
    <source>
        <dbReference type="ARBA" id="ARBA00022729"/>
    </source>
</evidence>
<dbReference type="RefSeq" id="WP_137696099.1">
    <property type="nucleotide sequence ID" value="NZ_CP061336.1"/>
</dbReference>
<gene>
    <name evidence="9" type="ORF">EHE19_009875</name>
</gene>
<comment type="similarity">
    <text evidence="1">Belongs to the peptidase C40 family.</text>
</comment>
<dbReference type="Proteomes" id="UP000306409">
    <property type="component" value="Chromosome"/>
</dbReference>
<dbReference type="SMART" id="SM00257">
    <property type="entry name" value="LysM"/>
    <property type="match status" value="1"/>
</dbReference>
<dbReference type="InterPro" id="IPR038765">
    <property type="entry name" value="Papain-like_cys_pep_sf"/>
</dbReference>
<feature type="domain" description="NlpC/P60" evidence="8">
    <location>
        <begin position="72"/>
        <end position="197"/>
    </location>
</feature>
<evidence type="ECO:0000256" key="6">
    <source>
        <dbReference type="ARBA" id="ARBA00022807"/>
    </source>
</evidence>
<evidence type="ECO:0000259" key="7">
    <source>
        <dbReference type="PROSITE" id="PS51782"/>
    </source>
</evidence>
<accession>A0A4U7JKS1</accession>
<protein>
    <submittedName>
        <fullName evidence="9">C40 family peptidase</fullName>
    </submittedName>
</protein>
<dbReference type="SUPFAM" id="SSF54106">
    <property type="entry name" value="LysM domain"/>
    <property type="match status" value="1"/>
</dbReference>
<dbReference type="PROSITE" id="PS51935">
    <property type="entry name" value="NLPC_P60"/>
    <property type="match status" value="1"/>
</dbReference>
<evidence type="ECO:0000313" key="10">
    <source>
        <dbReference type="Proteomes" id="UP000306409"/>
    </source>
</evidence>
<feature type="domain" description="LysM" evidence="7">
    <location>
        <begin position="23"/>
        <end position="68"/>
    </location>
</feature>
<evidence type="ECO:0000256" key="5">
    <source>
        <dbReference type="ARBA" id="ARBA00022801"/>
    </source>
</evidence>
<dbReference type="InterPro" id="IPR000064">
    <property type="entry name" value="NLP_P60_dom"/>
</dbReference>
<keyword evidence="6" id="KW-0788">Thiol protease</keyword>
<keyword evidence="3" id="KW-0732">Signal</keyword>
<keyword evidence="5" id="KW-0378">Hydrolase</keyword>
<dbReference type="InterPro" id="IPR018392">
    <property type="entry name" value="LysM"/>
</dbReference>
<dbReference type="OrthoDB" id="9808890at2"/>
<dbReference type="AlphaFoldDB" id="A0A4U7JKS1"/>
<evidence type="ECO:0000256" key="1">
    <source>
        <dbReference type="ARBA" id="ARBA00007074"/>
    </source>
</evidence>
<dbReference type="Gene3D" id="3.90.1720.10">
    <property type="entry name" value="endopeptidase domain like (from Nostoc punctiforme)"/>
    <property type="match status" value="1"/>
</dbReference>
<dbReference type="Pfam" id="PF01476">
    <property type="entry name" value="LysM"/>
    <property type="match status" value="1"/>
</dbReference>
<dbReference type="Gene3D" id="3.10.350.10">
    <property type="entry name" value="LysM domain"/>
    <property type="match status" value="1"/>
</dbReference>
<dbReference type="EMBL" id="CP061336">
    <property type="protein sequence ID" value="QNU68672.1"/>
    <property type="molecule type" value="Genomic_DNA"/>
</dbReference>
<evidence type="ECO:0000313" key="9">
    <source>
        <dbReference type="EMBL" id="QNU68672.1"/>
    </source>
</evidence>
<dbReference type="PROSITE" id="PS51782">
    <property type="entry name" value="LYSM"/>
    <property type="match status" value="1"/>
</dbReference>
<dbReference type="GO" id="GO:0008234">
    <property type="term" value="F:cysteine-type peptidase activity"/>
    <property type="evidence" value="ECO:0007669"/>
    <property type="project" value="UniProtKB-KW"/>
</dbReference>
<dbReference type="KEGG" id="rher:EHE19_009875"/>
<keyword evidence="4" id="KW-0677">Repeat</keyword>
<dbReference type="CDD" id="cd00118">
    <property type="entry name" value="LysM"/>
    <property type="match status" value="1"/>
</dbReference>
<proteinExistence type="inferred from homology"/>
<evidence type="ECO:0000259" key="8">
    <source>
        <dbReference type="PROSITE" id="PS51935"/>
    </source>
</evidence>
<evidence type="ECO:0000256" key="2">
    <source>
        <dbReference type="ARBA" id="ARBA00022670"/>
    </source>
</evidence>
<sequence>MKKIIAAALVAVFVTISASSANAEYYVKKGDTMAKIAKQFNMSLADLISLNPHIENPNKIDVNDYIIVRTKDQKKRDLVDYARSLQSVTAYKYGGNNPPYSTDCSGWTQHIYKKFGVNLPRVSSEQARTGQPMTFKQLQLGDLMFFSTRADKVITHVGIYIGNDLWISNLNEEKDVQILSTWGTWCQKYFLWGARHNL</sequence>
<dbReference type="InterPro" id="IPR051202">
    <property type="entry name" value="Peptidase_C40"/>
</dbReference>
<keyword evidence="2" id="KW-0645">Protease</keyword>
<dbReference type="Pfam" id="PF00877">
    <property type="entry name" value="NLPC_P60"/>
    <property type="match status" value="1"/>
</dbReference>
<dbReference type="InterPro" id="IPR036779">
    <property type="entry name" value="LysM_dom_sf"/>
</dbReference>
<dbReference type="SUPFAM" id="SSF54001">
    <property type="entry name" value="Cysteine proteinases"/>
    <property type="match status" value="1"/>
</dbReference>
<dbReference type="PANTHER" id="PTHR47053:SF1">
    <property type="entry name" value="MUREIN DD-ENDOPEPTIDASE MEPH-RELATED"/>
    <property type="match status" value="1"/>
</dbReference>
<reference evidence="9 10" key="1">
    <citation type="submission" date="2020-09" db="EMBL/GenBank/DDBJ databases">
        <title>Characterization and genome sequencing of Ruminiclostridium sp. nov. MA18.</title>
        <authorList>
            <person name="Rettenmaier R."/>
            <person name="Kowollik M.-L."/>
            <person name="Liebl W."/>
            <person name="Zverlov V."/>
        </authorList>
    </citation>
    <scope>NUCLEOTIDE SEQUENCE [LARGE SCALE GENOMIC DNA]</scope>
    <source>
        <strain evidence="9 10">MA18</strain>
    </source>
</reference>
<keyword evidence="10" id="KW-1185">Reference proteome</keyword>
<dbReference type="PANTHER" id="PTHR47053">
    <property type="entry name" value="MUREIN DD-ENDOPEPTIDASE MEPH-RELATED"/>
    <property type="match status" value="1"/>
</dbReference>
<dbReference type="GO" id="GO:0006508">
    <property type="term" value="P:proteolysis"/>
    <property type="evidence" value="ECO:0007669"/>
    <property type="project" value="UniProtKB-KW"/>
</dbReference>
<organism evidence="9 10">
    <name type="scientific">Ruminiclostridium herbifermentans</name>
    <dbReference type="NCBI Taxonomy" id="2488810"/>
    <lineage>
        <taxon>Bacteria</taxon>
        <taxon>Bacillati</taxon>
        <taxon>Bacillota</taxon>
        <taxon>Clostridia</taxon>
        <taxon>Eubacteriales</taxon>
        <taxon>Oscillospiraceae</taxon>
        <taxon>Ruminiclostridium</taxon>
    </lineage>
</organism>
<name>A0A4U7JKS1_9FIRM</name>
<evidence type="ECO:0000256" key="4">
    <source>
        <dbReference type="ARBA" id="ARBA00022737"/>
    </source>
</evidence>